<keyword evidence="7" id="KW-1185">Reference proteome</keyword>
<dbReference type="PANTHER" id="PTHR45953:SF1">
    <property type="entry name" value="IDURONATE 2-SULFATASE"/>
    <property type="match status" value="1"/>
</dbReference>
<keyword evidence="3" id="KW-0378">Hydrolase</keyword>
<comment type="caution">
    <text evidence="6">The sequence shown here is derived from an EMBL/GenBank/DDBJ whole genome shotgun (WGS) entry which is preliminary data.</text>
</comment>
<dbReference type="InterPro" id="IPR017850">
    <property type="entry name" value="Alkaline_phosphatase_core_sf"/>
</dbReference>
<evidence type="ECO:0000256" key="4">
    <source>
        <dbReference type="SAM" id="MobiDB-lite"/>
    </source>
</evidence>
<name>A0A7X5VCC4_9ACTN</name>
<dbReference type="SUPFAM" id="SSF53649">
    <property type="entry name" value="Alkaline phosphatase-like"/>
    <property type="match status" value="1"/>
</dbReference>
<dbReference type="PROSITE" id="PS00523">
    <property type="entry name" value="SULFATASE_1"/>
    <property type="match status" value="1"/>
</dbReference>
<evidence type="ECO:0000256" key="2">
    <source>
        <dbReference type="ARBA" id="ARBA00022723"/>
    </source>
</evidence>
<accession>A0A7X5VCC4</accession>
<evidence type="ECO:0000313" key="6">
    <source>
        <dbReference type="EMBL" id="NIK58364.1"/>
    </source>
</evidence>
<gene>
    <name evidence="6" type="ORF">BJY22_004081</name>
</gene>
<organism evidence="6 7">
    <name type="scientific">Kribbella shirazensis</name>
    <dbReference type="NCBI Taxonomy" id="1105143"/>
    <lineage>
        <taxon>Bacteria</taxon>
        <taxon>Bacillati</taxon>
        <taxon>Actinomycetota</taxon>
        <taxon>Actinomycetes</taxon>
        <taxon>Propionibacteriales</taxon>
        <taxon>Kribbellaceae</taxon>
        <taxon>Kribbella</taxon>
    </lineage>
</organism>
<feature type="domain" description="Sulfatase N-terminal" evidence="5">
    <location>
        <begin position="4"/>
        <end position="282"/>
    </location>
</feature>
<evidence type="ECO:0000256" key="3">
    <source>
        <dbReference type="ARBA" id="ARBA00022801"/>
    </source>
</evidence>
<dbReference type="PANTHER" id="PTHR45953">
    <property type="entry name" value="IDURONATE 2-SULFATASE"/>
    <property type="match status" value="1"/>
</dbReference>
<dbReference type="GO" id="GO:0005737">
    <property type="term" value="C:cytoplasm"/>
    <property type="evidence" value="ECO:0007669"/>
    <property type="project" value="TreeGrafter"/>
</dbReference>
<dbReference type="Gene3D" id="3.40.720.10">
    <property type="entry name" value="Alkaline Phosphatase, subunit A"/>
    <property type="match status" value="1"/>
</dbReference>
<dbReference type="Proteomes" id="UP000555407">
    <property type="component" value="Unassembled WGS sequence"/>
</dbReference>
<dbReference type="InterPro" id="IPR024607">
    <property type="entry name" value="Sulfatase_CS"/>
</dbReference>
<dbReference type="RefSeq" id="WP_167209096.1">
    <property type="nucleotide sequence ID" value="NZ_JAASRO010000001.1"/>
</dbReference>
<evidence type="ECO:0000259" key="5">
    <source>
        <dbReference type="Pfam" id="PF00884"/>
    </source>
</evidence>
<protein>
    <submittedName>
        <fullName evidence="6">Arylsulfatase A-like enzyme</fullName>
    </submittedName>
</protein>
<dbReference type="GO" id="GO:0008484">
    <property type="term" value="F:sulfuric ester hydrolase activity"/>
    <property type="evidence" value="ECO:0007669"/>
    <property type="project" value="TreeGrafter"/>
</dbReference>
<dbReference type="AlphaFoldDB" id="A0A7X5VCC4"/>
<evidence type="ECO:0000256" key="1">
    <source>
        <dbReference type="ARBA" id="ARBA00008779"/>
    </source>
</evidence>
<dbReference type="Pfam" id="PF00884">
    <property type="entry name" value="Sulfatase"/>
    <property type="match status" value="1"/>
</dbReference>
<evidence type="ECO:0000313" key="7">
    <source>
        <dbReference type="Proteomes" id="UP000555407"/>
    </source>
</evidence>
<keyword evidence="2" id="KW-0479">Metal-binding</keyword>
<proteinExistence type="inferred from homology"/>
<reference evidence="6 7" key="1">
    <citation type="submission" date="2020-03" db="EMBL/GenBank/DDBJ databases">
        <title>Sequencing the genomes of 1000 actinobacteria strains.</title>
        <authorList>
            <person name="Klenk H.-P."/>
        </authorList>
    </citation>
    <scope>NUCLEOTIDE SEQUENCE [LARGE SCALE GENOMIC DNA]</scope>
    <source>
        <strain evidence="6 7">DSM 45490</strain>
    </source>
</reference>
<dbReference type="EMBL" id="JAASRO010000001">
    <property type="protein sequence ID" value="NIK58364.1"/>
    <property type="molecule type" value="Genomic_DNA"/>
</dbReference>
<sequence length="429" mass="46841">MRRPNIVYFHTHDSGRYIEPYGAPIRTPRLQAFAEESVVFRNAHSVAPTCSPSRAGLLTGQWAHSAGMLGLAHRGHSLRNYDQHLVRTLHRHGYTSALVGVQHEASGPGAATKTIGYHEELPTADELAPARREAAVGYLRRRHDQPFFLSVGLLETHTMKSAEWLFGHPGGDERWTAPAPTMPDAAVTRRDMASFHAAAAQVDQTLGAVLDTLREEGLADNTVVLVTTDHGLAMPGMKCTLGATGTGVMMMLRAPGLPAGLAVDSLVSQVDVFPTLCALLGIDQPEWLQGHSLLPTIEGRSIRDETFAEITYHAAYQPQRAIRTKQWLYIQSFDDQNRPNLSNVDASGSKTLWVDAGWADQPVPRIRLHDLTFDPHERSNLAGDPAAAAIQADLAQRLNRWMTDTDDPLLHGPVPPPARANGLPEVALP</sequence>
<dbReference type="CDD" id="cd16027">
    <property type="entry name" value="SGSH"/>
    <property type="match status" value="1"/>
</dbReference>
<dbReference type="InterPro" id="IPR000917">
    <property type="entry name" value="Sulfatase_N"/>
</dbReference>
<feature type="region of interest" description="Disordered" evidence="4">
    <location>
        <begin position="404"/>
        <end position="429"/>
    </location>
</feature>
<dbReference type="GO" id="GO:0046872">
    <property type="term" value="F:metal ion binding"/>
    <property type="evidence" value="ECO:0007669"/>
    <property type="project" value="UniProtKB-KW"/>
</dbReference>
<comment type="similarity">
    <text evidence="1">Belongs to the sulfatase family.</text>
</comment>